<reference evidence="2" key="4">
    <citation type="submission" date="2015-04" db="EMBL/GenBank/DDBJ databases">
        <title>Maintaining two mating types: Structure of the mating type locus and its role in heterokaryosis in Podospora anserina.</title>
        <authorList>
            <person name="Grognet P."/>
            <person name="Bidard F."/>
            <person name="Kuchly C."/>
            <person name="Chan Ho Tong L."/>
            <person name="Coppin E."/>
            <person name="Ait Benkhali J."/>
            <person name="Couloux A."/>
            <person name="Wincker P."/>
            <person name="Debuchy R."/>
            <person name="Silar P."/>
        </authorList>
    </citation>
    <scope>NUCLEOTIDE SEQUENCE</scope>
</reference>
<sequence>MTKKRNISATDNGASLFSLIFLLYTPRSNFLHLVPAPPSPFALFACFPCSLRPLAPSYNPSAIAVSALTHISPGLDASSSPTGCGDLGFCLHLLIATFHSTPSLTLTYSSQRQRTSPEDDYRNQHQGIKCKREQINPDLLSGDTASLPSPENDIQKNKLSTLKRELAVRKEERRTALRRIAEQKDYIFTLSNRLLAAENECQEIEHSISKAAEYQQNANIQENLRYECSVLALQDLIALRTNDSRIAYQEVLRPMGGKCPVPSRTREIAR</sequence>
<reference evidence="1" key="2">
    <citation type="submission" date="2008-07" db="EMBL/GenBank/DDBJ databases">
        <authorList>
            <person name="Genoscope - CEA"/>
        </authorList>
    </citation>
    <scope>NUCLEOTIDE SEQUENCE</scope>
    <source>
        <strain evidence="1">S mat+</strain>
    </source>
</reference>
<dbReference type="AlphaFoldDB" id="B2ACG5"/>
<name>B2ACG5_PODAN</name>
<evidence type="ECO:0000313" key="3">
    <source>
        <dbReference type="Proteomes" id="UP000001197"/>
    </source>
</evidence>
<proteinExistence type="predicted"/>
<dbReference type="VEuPathDB" id="FungiDB:PODANS_3_945"/>
<dbReference type="EMBL" id="FO904938">
    <property type="protein sequence ID" value="CDP26581.1"/>
    <property type="molecule type" value="Genomic_DNA"/>
</dbReference>
<protein>
    <submittedName>
        <fullName evidence="1">Podospora anserina S mat+ genomic DNA chromosome 3, supercontig 1</fullName>
    </submittedName>
</protein>
<evidence type="ECO:0000313" key="1">
    <source>
        <dbReference type="EMBL" id="CAP61130.1"/>
    </source>
</evidence>
<keyword evidence="3" id="KW-1185">Reference proteome</keyword>
<dbReference type="Proteomes" id="UP000001197">
    <property type="component" value="Chromosome 3"/>
</dbReference>
<dbReference type="KEGG" id="pan:PODANSg370"/>
<dbReference type="RefSeq" id="XP_001903358.1">
    <property type="nucleotide sequence ID" value="XM_001903323.1"/>
</dbReference>
<organism evidence="1">
    <name type="scientific">Podospora anserina (strain S / ATCC MYA-4624 / DSM 980 / FGSC 10383)</name>
    <name type="common">Pleurage anserina</name>
    <dbReference type="NCBI Taxonomy" id="515849"/>
    <lineage>
        <taxon>Eukaryota</taxon>
        <taxon>Fungi</taxon>
        <taxon>Dikarya</taxon>
        <taxon>Ascomycota</taxon>
        <taxon>Pezizomycotina</taxon>
        <taxon>Sordariomycetes</taxon>
        <taxon>Sordariomycetidae</taxon>
        <taxon>Sordariales</taxon>
        <taxon>Podosporaceae</taxon>
        <taxon>Podospora</taxon>
        <taxon>Podospora anserina</taxon>
    </lineage>
</organism>
<reference evidence="3" key="3">
    <citation type="journal article" date="2014" name="Genetics">
        <title>Maintaining two mating types: Structure of the mating type locus and its role in heterokaryosis in Podospora anserina.</title>
        <authorList>
            <person name="Grognet P."/>
            <person name="Bidard F."/>
            <person name="Kuchly C."/>
            <person name="Tong L.C.H."/>
            <person name="Coppin E."/>
            <person name="Benkhali J.A."/>
            <person name="Couloux A."/>
            <person name="Wincker P."/>
            <person name="Debuchy R."/>
            <person name="Silar P."/>
        </authorList>
    </citation>
    <scope>GENOME REANNOTATION</scope>
    <source>
        <strain evidence="3">S / ATCC MYA-4624 / DSM 980 / FGSC 10383</strain>
    </source>
</reference>
<accession>B2ACG5</accession>
<reference evidence="1 3" key="1">
    <citation type="journal article" date="2008" name="Genome Biol.">
        <title>The genome sequence of the model ascomycete fungus Podospora anserina.</title>
        <authorList>
            <person name="Espagne E."/>
            <person name="Lespinet O."/>
            <person name="Malagnac F."/>
            <person name="Da Silva C."/>
            <person name="Jaillon O."/>
            <person name="Porcel B.M."/>
            <person name="Couloux A."/>
            <person name="Aury J.-M."/>
            <person name="Segurens B."/>
            <person name="Poulain J."/>
            <person name="Anthouard V."/>
            <person name="Grossetete S."/>
            <person name="Khalili H."/>
            <person name="Coppin E."/>
            <person name="Dequard-Chablat M."/>
            <person name="Picard M."/>
            <person name="Contamine V."/>
            <person name="Arnaise S."/>
            <person name="Bourdais A."/>
            <person name="Berteaux-Lecellier V."/>
            <person name="Gautheret D."/>
            <person name="de Vries R.P."/>
            <person name="Battaglia E."/>
            <person name="Coutinho P.M."/>
            <person name="Danchin E.G.J."/>
            <person name="Henrissat B."/>
            <person name="El Khoury R."/>
            <person name="Sainsard-Chanet A."/>
            <person name="Boivin A."/>
            <person name="Pinan-Lucarre B."/>
            <person name="Sellem C.H."/>
            <person name="Debuchy R."/>
            <person name="Wincker P."/>
            <person name="Weissenbach J."/>
            <person name="Silar P."/>
        </authorList>
    </citation>
    <scope>NUCLEOTIDE SEQUENCE [LARGE SCALE GENOMIC DNA]</scope>
    <source>
        <strain evidence="3">S / ATCC MYA-4624 / DSM 980 / FGSC 10383</strain>
        <strain evidence="1">S mat+</strain>
    </source>
</reference>
<dbReference type="GeneID" id="6187452"/>
<dbReference type="HOGENOM" id="CLU_1031050_0_0_1"/>
<gene>
    <name evidence="1" type="ORF">PODANS_3_945</name>
</gene>
<evidence type="ECO:0000313" key="2">
    <source>
        <dbReference type="EMBL" id="CDP26581.1"/>
    </source>
</evidence>
<dbReference type="OrthoDB" id="5242484at2759"/>
<dbReference type="EMBL" id="CU633448">
    <property type="protein sequence ID" value="CAP61130.1"/>
    <property type="molecule type" value="Genomic_DNA"/>
</dbReference>